<evidence type="ECO:0000256" key="3">
    <source>
        <dbReference type="ARBA" id="ARBA00022692"/>
    </source>
</evidence>
<dbReference type="EMBL" id="KQ971360">
    <property type="protein sequence ID" value="EFA09102.2"/>
    <property type="molecule type" value="Genomic_DNA"/>
</dbReference>
<keyword evidence="3 7" id="KW-0812">Transmembrane</keyword>
<dbReference type="InterPro" id="IPR036259">
    <property type="entry name" value="MFS_trans_sf"/>
</dbReference>
<dbReference type="STRING" id="7070.D6WWV4"/>
<feature type="transmembrane region" description="Helical" evidence="7">
    <location>
        <begin position="188"/>
        <end position="209"/>
    </location>
</feature>
<dbReference type="InterPro" id="IPR020846">
    <property type="entry name" value="MFS_dom"/>
</dbReference>
<organism evidence="9 10">
    <name type="scientific">Tribolium castaneum</name>
    <name type="common">Red flour beetle</name>
    <dbReference type="NCBI Taxonomy" id="7070"/>
    <lineage>
        <taxon>Eukaryota</taxon>
        <taxon>Metazoa</taxon>
        <taxon>Ecdysozoa</taxon>
        <taxon>Arthropoda</taxon>
        <taxon>Hexapoda</taxon>
        <taxon>Insecta</taxon>
        <taxon>Pterygota</taxon>
        <taxon>Neoptera</taxon>
        <taxon>Endopterygota</taxon>
        <taxon>Coleoptera</taxon>
        <taxon>Polyphaga</taxon>
        <taxon>Cucujiformia</taxon>
        <taxon>Tenebrionidae</taxon>
        <taxon>Tenebrionidae incertae sedis</taxon>
        <taxon>Tribolium</taxon>
    </lineage>
</organism>
<dbReference type="PANTHER" id="PTHR23505">
    <property type="entry name" value="SPINSTER"/>
    <property type="match status" value="1"/>
</dbReference>
<dbReference type="InterPro" id="IPR044770">
    <property type="entry name" value="MFS_spinster-like"/>
</dbReference>
<dbReference type="Pfam" id="PF07690">
    <property type="entry name" value="MFS_1"/>
    <property type="match status" value="1"/>
</dbReference>
<feature type="transmembrane region" description="Helical" evidence="7">
    <location>
        <begin position="304"/>
        <end position="325"/>
    </location>
</feature>
<dbReference type="InterPro" id="IPR011701">
    <property type="entry name" value="MFS"/>
</dbReference>
<keyword evidence="5 7" id="KW-0472">Membrane</keyword>
<gene>
    <name evidence="9" type="primary">AUGUSTUS-3.0.2_15223</name>
    <name evidence="9" type="ORF">TcasGA2_TC015223</name>
</gene>
<dbReference type="GO" id="GO:0022857">
    <property type="term" value="F:transmembrane transporter activity"/>
    <property type="evidence" value="ECO:0000318"/>
    <property type="project" value="GO_Central"/>
</dbReference>
<feature type="transmembrane region" description="Helical" evidence="7">
    <location>
        <begin position="221"/>
        <end position="240"/>
    </location>
</feature>
<evidence type="ECO:0000256" key="6">
    <source>
        <dbReference type="ARBA" id="ARBA00024338"/>
    </source>
</evidence>
<feature type="transmembrane region" description="Helical" evidence="7">
    <location>
        <begin position="382"/>
        <end position="407"/>
    </location>
</feature>
<accession>D6WWV4</accession>
<dbReference type="Proteomes" id="UP000007266">
    <property type="component" value="Linkage group 8"/>
</dbReference>
<keyword evidence="4 7" id="KW-1133">Transmembrane helix</keyword>
<evidence type="ECO:0000256" key="2">
    <source>
        <dbReference type="ARBA" id="ARBA00022448"/>
    </source>
</evidence>
<dbReference type="AlphaFoldDB" id="D6WWV4"/>
<keyword evidence="2" id="KW-0813">Transport</keyword>
<proteinExistence type="inferred from homology"/>
<dbReference type="FunCoup" id="D6WWV4">
    <property type="interactions" value="689"/>
</dbReference>
<feature type="transmembrane region" description="Helical" evidence="7">
    <location>
        <begin position="95"/>
        <end position="115"/>
    </location>
</feature>
<dbReference type="GO" id="GO:0016020">
    <property type="term" value="C:membrane"/>
    <property type="evidence" value="ECO:0000318"/>
    <property type="project" value="GO_Central"/>
</dbReference>
<sequence>MIGRRLRSAIPPTWKSNKFRLIFIPVVCVKKLGYLACRTVMPSEKLERVVLKRINKMEGDITQNNSRAELVRSSEESNETSHSERTIKDVKFREWVMVFILCFVNLINYMDRFTLAGILEDIQKYFNVQNDKGGLLQTAFVLSYMIFAPIFGYLGDRYSRKNIMAFGVFLWSLTTLIGSFMTDFWFFLLFRALVGIGEASYSTIAPTIISDLFVGDVRSKMLALFYFAIPVGSGMGYIVGSETAKAFGKWQWGLRVTPLLGVVAVVLIFFVLRDPERGQSEGSSHIQTTPWTEDLKDLVKNKSFMISTAGFTCVTFVAGALAWWGPKFIEMGLSLQPHASSLDSQSVSYKFGLVSMVSGILGVPAGSLVAQHLRHRYPRIDAHLCGIALLLSTPMVFAACLTASYSLSLCFTFVFFGELFLNLTWSIVADILLYVVLPTRRSTAEGFQLLVSHALGDAGSPYLIGVISEAVLIMLNNSSKSKGNDFKALQYALFTTCFVEILGAFFFLVNALYILQDKHKVDKAIQANSQQLLTDGSETENPS</sequence>
<dbReference type="InParanoid" id="D6WWV4"/>
<reference evidence="9 10" key="1">
    <citation type="journal article" date="2008" name="Nature">
        <title>The genome of the model beetle and pest Tribolium castaneum.</title>
        <authorList>
            <consortium name="Tribolium Genome Sequencing Consortium"/>
            <person name="Richards S."/>
            <person name="Gibbs R.A."/>
            <person name="Weinstock G.M."/>
            <person name="Brown S.J."/>
            <person name="Denell R."/>
            <person name="Beeman R.W."/>
            <person name="Gibbs R."/>
            <person name="Beeman R.W."/>
            <person name="Brown S.J."/>
            <person name="Bucher G."/>
            <person name="Friedrich M."/>
            <person name="Grimmelikhuijzen C.J."/>
            <person name="Klingler M."/>
            <person name="Lorenzen M."/>
            <person name="Richards S."/>
            <person name="Roth S."/>
            <person name="Schroder R."/>
            <person name="Tautz D."/>
            <person name="Zdobnov E.M."/>
            <person name="Muzny D."/>
            <person name="Gibbs R.A."/>
            <person name="Weinstock G.M."/>
            <person name="Attaway T."/>
            <person name="Bell S."/>
            <person name="Buhay C.J."/>
            <person name="Chandrabose M.N."/>
            <person name="Chavez D."/>
            <person name="Clerk-Blankenburg K.P."/>
            <person name="Cree A."/>
            <person name="Dao M."/>
            <person name="Davis C."/>
            <person name="Chacko J."/>
            <person name="Dinh H."/>
            <person name="Dugan-Rocha S."/>
            <person name="Fowler G."/>
            <person name="Garner T.T."/>
            <person name="Garnes J."/>
            <person name="Gnirke A."/>
            <person name="Hawes A."/>
            <person name="Hernandez J."/>
            <person name="Hines S."/>
            <person name="Holder M."/>
            <person name="Hume J."/>
            <person name="Jhangiani S.N."/>
            <person name="Joshi V."/>
            <person name="Khan Z.M."/>
            <person name="Jackson L."/>
            <person name="Kovar C."/>
            <person name="Kowis A."/>
            <person name="Lee S."/>
            <person name="Lewis L.R."/>
            <person name="Margolis J."/>
            <person name="Morgan M."/>
            <person name="Nazareth L.V."/>
            <person name="Nguyen N."/>
            <person name="Okwuonu G."/>
            <person name="Parker D."/>
            <person name="Richards S."/>
            <person name="Ruiz S.J."/>
            <person name="Santibanez J."/>
            <person name="Savard J."/>
            <person name="Scherer S.E."/>
            <person name="Schneider B."/>
            <person name="Sodergren E."/>
            <person name="Tautz D."/>
            <person name="Vattahil S."/>
            <person name="Villasana D."/>
            <person name="White C.S."/>
            <person name="Wright R."/>
            <person name="Park Y."/>
            <person name="Beeman R.W."/>
            <person name="Lord J."/>
            <person name="Oppert B."/>
            <person name="Lorenzen M."/>
            <person name="Brown S."/>
            <person name="Wang L."/>
            <person name="Savard J."/>
            <person name="Tautz D."/>
            <person name="Richards S."/>
            <person name="Weinstock G."/>
            <person name="Gibbs R.A."/>
            <person name="Liu Y."/>
            <person name="Worley K."/>
            <person name="Weinstock G."/>
            <person name="Elsik C.G."/>
            <person name="Reese J.T."/>
            <person name="Elhaik E."/>
            <person name="Landan G."/>
            <person name="Graur D."/>
            <person name="Arensburger P."/>
            <person name="Atkinson P."/>
            <person name="Beeman R.W."/>
            <person name="Beidler J."/>
            <person name="Brown S.J."/>
            <person name="Demuth J.P."/>
            <person name="Drury D.W."/>
            <person name="Du Y.Z."/>
            <person name="Fujiwara H."/>
            <person name="Lorenzen M."/>
            <person name="Maselli V."/>
            <person name="Osanai M."/>
            <person name="Park Y."/>
            <person name="Robertson H.M."/>
            <person name="Tu Z."/>
            <person name="Wang J.J."/>
            <person name="Wang S."/>
            <person name="Richards S."/>
            <person name="Song H."/>
            <person name="Zhang L."/>
            <person name="Sodergren E."/>
            <person name="Werner D."/>
            <person name="Stanke M."/>
            <person name="Morgenstern B."/>
            <person name="Solovyev V."/>
            <person name="Kosarev P."/>
            <person name="Brown G."/>
            <person name="Chen H.C."/>
            <person name="Ermolaeva O."/>
            <person name="Hlavina W."/>
            <person name="Kapustin Y."/>
            <person name="Kiryutin B."/>
            <person name="Kitts P."/>
            <person name="Maglott D."/>
            <person name="Pruitt K."/>
            <person name="Sapojnikov V."/>
            <person name="Souvorov A."/>
            <person name="Mackey A.J."/>
            <person name="Waterhouse R.M."/>
            <person name="Wyder S."/>
            <person name="Zdobnov E.M."/>
            <person name="Zdobnov E.M."/>
            <person name="Wyder S."/>
            <person name="Kriventseva E.V."/>
            <person name="Kadowaki T."/>
            <person name="Bork P."/>
            <person name="Aranda M."/>
            <person name="Bao R."/>
            <person name="Beermann A."/>
            <person name="Berns N."/>
            <person name="Bolognesi R."/>
            <person name="Bonneton F."/>
            <person name="Bopp D."/>
            <person name="Brown S.J."/>
            <person name="Bucher G."/>
            <person name="Butts T."/>
            <person name="Chaumot A."/>
            <person name="Denell R.E."/>
            <person name="Ferrier D.E."/>
            <person name="Friedrich M."/>
            <person name="Gordon C.M."/>
            <person name="Jindra M."/>
            <person name="Klingler M."/>
            <person name="Lan Q."/>
            <person name="Lattorff H.M."/>
            <person name="Laudet V."/>
            <person name="von Levetsow C."/>
            <person name="Liu Z."/>
            <person name="Lutz R."/>
            <person name="Lynch J.A."/>
            <person name="da Fonseca R.N."/>
            <person name="Posnien N."/>
            <person name="Reuter R."/>
            <person name="Roth S."/>
            <person name="Savard J."/>
            <person name="Schinko J.B."/>
            <person name="Schmitt C."/>
            <person name="Schoppmeier M."/>
            <person name="Schroder R."/>
            <person name="Shippy T.D."/>
            <person name="Simonnet F."/>
            <person name="Marques-Souza H."/>
            <person name="Tautz D."/>
            <person name="Tomoyasu Y."/>
            <person name="Trauner J."/>
            <person name="Van der Zee M."/>
            <person name="Vervoort M."/>
            <person name="Wittkopp N."/>
            <person name="Wimmer E.A."/>
            <person name="Yang X."/>
            <person name="Jones A.K."/>
            <person name="Sattelle D.B."/>
            <person name="Ebert P.R."/>
            <person name="Nelson D."/>
            <person name="Scott J.G."/>
            <person name="Beeman R.W."/>
            <person name="Muthukrishnan S."/>
            <person name="Kramer K.J."/>
            <person name="Arakane Y."/>
            <person name="Beeman R.W."/>
            <person name="Zhu Q."/>
            <person name="Hogenkamp D."/>
            <person name="Dixit R."/>
            <person name="Oppert B."/>
            <person name="Jiang H."/>
            <person name="Zou Z."/>
            <person name="Marshall J."/>
            <person name="Elpidina E."/>
            <person name="Vinokurov K."/>
            <person name="Oppert C."/>
            <person name="Zou Z."/>
            <person name="Evans J."/>
            <person name="Lu Z."/>
            <person name="Zhao P."/>
            <person name="Sumathipala N."/>
            <person name="Altincicek B."/>
            <person name="Vilcinskas A."/>
            <person name="Williams M."/>
            <person name="Hultmark D."/>
            <person name="Hetru C."/>
            <person name="Jiang H."/>
            <person name="Grimmelikhuijzen C.J."/>
            <person name="Hauser F."/>
            <person name="Cazzamali G."/>
            <person name="Williamson M."/>
            <person name="Park Y."/>
            <person name="Li B."/>
            <person name="Tanaka Y."/>
            <person name="Predel R."/>
            <person name="Neupert S."/>
            <person name="Schachtner J."/>
            <person name="Verleyen P."/>
            <person name="Raible F."/>
            <person name="Bork P."/>
            <person name="Friedrich M."/>
            <person name="Walden K.K."/>
            <person name="Robertson H.M."/>
            <person name="Angeli S."/>
            <person name="Foret S."/>
            <person name="Bucher G."/>
            <person name="Schuetz S."/>
            <person name="Maleszka R."/>
            <person name="Wimmer E.A."/>
            <person name="Beeman R.W."/>
            <person name="Lorenzen M."/>
            <person name="Tomoyasu Y."/>
            <person name="Miller S.C."/>
            <person name="Grossmann D."/>
            <person name="Bucher G."/>
        </authorList>
    </citation>
    <scope>NUCLEOTIDE SEQUENCE [LARGE SCALE GENOMIC DNA]</scope>
    <source>
        <strain evidence="9 10">Georgia GA2</strain>
    </source>
</reference>
<evidence type="ECO:0000313" key="10">
    <source>
        <dbReference type="Proteomes" id="UP000007266"/>
    </source>
</evidence>
<feature type="transmembrane region" description="Helical" evidence="7">
    <location>
        <begin position="488"/>
        <end position="515"/>
    </location>
</feature>
<name>D6WWV4_TRICA</name>
<evidence type="ECO:0000313" key="9">
    <source>
        <dbReference type="EMBL" id="EFA09102.2"/>
    </source>
</evidence>
<dbReference type="OrthoDB" id="6770063at2759"/>
<reference evidence="9 10" key="2">
    <citation type="journal article" date="2010" name="Nucleic Acids Res.">
        <title>BeetleBase in 2010: revisions to provide comprehensive genomic information for Tribolium castaneum.</title>
        <authorList>
            <person name="Kim H.S."/>
            <person name="Murphy T."/>
            <person name="Xia J."/>
            <person name="Caragea D."/>
            <person name="Park Y."/>
            <person name="Beeman R.W."/>
            <person name="Lorenzen M.D."/>
            <person name="Butcher S."/>
            <person name="Manak J.R."/>
            <person name="Brown S.J."/>
        </authorList>
    </citation>
    <scope>GENOME REANNOTATION</scope>
    <source>
        <strain evidence="9 10">Georgia GA2</strain>
    </source>
</reference>
<dbReference type="PROSITE" id="PS50850">
    <property type="entry name" value="MFS"/>
    <property type="match status" value="1"/>
</dbReference>
<dbReference type="Gene3D" id="1.20.1250.20">
    <property type="entry name" value="MFS general substrate transporter like domains"/>
    <property type="match status" value="1"/>
</dbReference>
<comment type="similarity">
    <text evidence="6">Belongs to the major facilitator superfamily. Spinster (TC 2.A.1.49) family.</text>
</comment>
<evidence type="ECO:0000256" key="4">
    <source>
        <dbReference type="ARBA" id="ARBA00022989"/>
    </source>
</evidence>
<dbReference type="HOGENOM" id="CLU_001265_5_12_1"/>
<feature type="transmembrane region" description="Helical" evidence="7">
    <location>
        <begin position="252"/>
        <end position="272"/>
    </location>
</feature>
<evidence type="ECO:0000259" key="8">
    <source>
        <dbReference type="PROSITE" id="PS50850"/>
    </source>
</evidence>
<feature type="transmembrane region" description="Helical" evidence="7">
    <location>
        <begin position="413"/>
        <end position="437"/>
    </location>
</feature>
<evidence type="ECO:0000256" key="1">
    <source>
        <dbReference type="ARBA" id="ARBA00004141"/>
    </source>
</evidence>
<feature type="domain" description="Major facilitator superfamily (MFS) profile" evidence="8">
    <location>
        <begin position="97"/>
        <end position="512"/>
    </location>
</feature>
<dbReference type="OMA" id="YPWIVFA"/>
<comment type="subcellular location">
    <subcellularLocation>
        <location evidence="1">Membrane</location>
        <topology evidence="1">Multi-pass membrane protein</topology>
    </subcellularLocation>
</comment>
<feature type="transmembrane region" description="Helical" evidence="7">
    <location>
        <begin position="135"/>
        <end position="154"/>
    </location>
</feature>
<protein>
    <submittedName>
        <fullName evidence="9">Protein spinster-like Protein</fullName>
    </submittedName>
</protein>
<evidence type="ECO:0000256" key="7">
    <source>
        <dbReference type="SAM" id="Phobius"/>
    </source>
</evidence>
<feature type="transmembrane region" description="Helical" evidence="7">
    <location>
        <begin position="449"/>
        <end position="468"/>
    </location>
</feature>
<feature type="transmembrane region" description="Helical" evidence="7">
    <location>
        <begin position="351"/>
        <end position="370"/>
    </location>
</feature>
<dbReference type="CDD" id="cd17328">
    <property type="entry name" value="MFS_spinster_like"/>
    <property type="match status" value="1"/>
</dbReference>
<keyword evidence="10" id="KW-1185">Reference proteome</keyword>
<evidence type="ECO:0000256" key="5">
    <source>
        <dbReference type="ARBA" id="ARBA00023136"/>
    </source>
</evidence>
<feature type="transmembrane region" description="Helical" evidence="7">
    <location>
        <begin position="163"/>
        <end position="182"/>
    </location>
</feature>
<dbReference type="SUPFAM" id="SSF103473">
    <property type="entry name" value="MFS general substrate transporter"/>
    <property type="match status" value="1"/>
</dbReference>
<dbReference type="PANTHER" id="PTHR23505:SF79">
    <property type="entry name" value="PROTEIN SPINSTER"/>
    <property type="match status" value="1"/>
</dbReference>